<dbReference type="AlphaFoldDB" id="A0A328P6J1"/>
<evidence type="ECO:0000256" key="1">
    <source>
        <dbReference type="SAM" id="SignalP"/>
    </source>
</evidence>
<dbReference type="OrthoDB" id="5616300at2"/>
<keyword evidence="3" id="KW-1185">Reference proteome</keyword>
<feature type="chain" id="PRO_5016291132" description="Silver efflux pump" evidence="1">
    <location>
        <begin position="33"/>
        <end position="95"/>
    </location>
</feature>
<comment type="caution">
    <text evidence="2">The sequence shown here is derived from an EMBL/GenBank/DDBJ whole genome shotgun (WGS) entry which is preliminary data.</text>
</comment>
<evidence type="ECO:0000313" key="2">
    <source>
        <dbReference type="EMBL" id="RAO77639.1"/>
    </source>
</evidence>
<dbReference type="Proteomes" id="UP000248926">
    <property type="component" value="Unassembled WGS sequence"/>
</dbReference>
<feature type="signal peptide" evidence="1">
    <location>
        <begin position="1"/>
        <end position="32"/>
    </location>
</feature>
<dbReference type="EMBL" id="NFZS01000001">
    <property type="protein sequence ID" value="RAO77639.1"/>
    <property type="molecule type" value="Genomic_DNA"/>
</dbReference>
<keyword evidence="1" id="KW-0732">Signal</keyword>
<protein>
    <recommendedName>
        <fullName evidence="4">Silver efflux pump</fullName>
    </recommendedName>
</protein>
<sequence>MSTIAIKPRTSFAAAAALVALAVASIASPVRAADQGVQKEEPGRCYGVNSCKGESLCATAKHDCKGLNDCKGQGVVVKTKSACLAAGGTLTEPKQ</sequence>
<organism evidence="2 3">
    <name type="scientific">Dyella jiangningensis</name>
    <dbReference type="NCBI Taxonomy" id="1379159"/>
    <lineage>
        <taxon>Bacteria</taxon>
        <taxon>Pseudomonadati</taxon>
        <taxon>Pseudomonadota</taxon>
        <taxon>Gammaproteobacteria</taxon>
        <taxon>Lysobacterales</taxon>
        <taxon>Rhodanobacteraceae</taxon>
        <taxon>Dyella</taxon>
    </lineage>
</organism>
<proteinExistence type="predicted"/>
<dbReference type="RefSeq" id="WP_111981837.1">
    <property type="nucleotide sequence ID" value="NZ_NFZS01000001.1"/>
</dbReference>
<accession>A0A328P6J1</accession>
<gene>
    <name evidence="2" type="ORF">CA260_07170</name>
</gene>
<name>A0A328P6J1_9GAMM</name>
<evidence type="ECO:0000313" key="3">
    <source>
        <dbReference type="Proteomes" id="UP000248926"/>
    </source>
</evidence>
<evidence type="ECO:0008006" key="4">
    <source>
        <dbReference type="Google" id="ProtNLM"/>
    </source>
</evidence>
<reference evidence="2 3" key="1">
    <citation type="journal article" date="2018" name="Genet. Mol. Biol.">
        <title>The genome sequence of Dyella jiangningensis FCAV SCS01 from a lignocellulose-decomposing microbial consortium metagenome reveals potential for biotechnological applications.</title>
        <authorList>
            <person name="Desiderato J.G."/>
            <person name="Alvarenga D.O."/>
            <person name="Constancio M.T.L."/>
            <person name="Alves L.M.C."/>
            <person name="Varani A.M."/>
        </authorList>
    </citation>
    <scope>NUCLEOTIDE SEQUENCE [LARGE SCALE GENOMIC DNA]</scope>
    <source>
        <strain evidence="2 3">FCAV SCS01</strain>
    </source>
</reference>